<comment type="caution">
    <text evidence="1">The sequence shown here is derived from an EMBL/GenBank/DDBJ whole genome shotgun (WGS) entry which is preliminary data.</text>
</comment>
<organism evidence="1 2">
    <name type="scientific">Streptomyces virginiae</name>
    <name type="common">Streptomyces cinnamonensis</name>
    <dbReference type="NCBI Taxonomy" id="1961"/>
    <lineage>
        <taxon>Bacteria</taxon>
        <taxon>Bacillati</taxon>
        <taxon>Actinomycetota</taxon>
        <taxon>Actinomycetes</taxon>
        <taxon>Kitasatosporales</taxon>
        <taxon>Streptomycetaceae</taxon>
        <taxon>Streptomyces</taxon>
    </lineage>
</organism>
<keyword evidence="2" id="KW-1185">Reference proteome</keyword>
<dbReference type="Proteomes" id="UP000660554">
    <property type="component" value="Unassembled WGS sequence"/>
</dbReference>
<dbReference type="EMBL" id="BNDV01000016">
    <property type="protein sequence ID" value="GHI16733.1"/>
    <property type="molecule type" value="Genomic_DNA"/>
</dbReference>
<accession>A0ABQ3NVF0</accession>
<protein>
    <submittedName>
        <fullName evidence="1">Uncharacterized protein</fullName>
    </submittedName>
</protein>
<name>A0ABQ3NVF0_STRVG</name>
<reference evidence="2" key="1">
    <citation type="submission" date="2020-09" db="EMBL/GenBank/DDBJ databases">
        <title>Whole genome shotgun sequence of Streptomyces cinnamonensis NBRC 15873.</title>
        <authorList>
            <person name="Komaki H."/>
            <person name="Tamura T."/>
        </authorList>
    </citation>
    <scope>NUCLEOTIDE SEQUENCE [LARGE SCALE GENOMIC DNA]</scope>
    <source>
        <strain evidence="2">NBRC 15873</strain>
    </source>
</reference>
<evidence type="ECO:0000313" key="2">
    <source>
        <dbReference type="Proteomes" id="UP000660554"/>
    </source>
</evidence>
<gene>
    <name evidence="1" type="ORF">Scinn_61960</name>
</gene>
<proteinExistence type="predicted"/>
<sequence>MPGSVAYQKEMPPLIVMGSCYTVSLTGCQGRDVVPWGPMDGRLPIALRAGSAGVCRALPVALRAGSAVLWPCGCLPGSARTRASNAGGAGLVRPALRAARQGRCGGPGRGVSSARRVRGVSAVPGGCALVLWGHPAPSPLPSAAEHCRSLPWGGDT</sequence>
<evidence type="ECO:0000313" key="1">
    <source>
        <dbReference type="EMBL" id="GHI16733.1"/>
    </source>
</evidence>